<evidence type="ECO:0000313" key="5">
    <source>
        <dbReference type="EMBL" id="CAL4780663.1"/>
    </source>
</evidence>
<comment type="caution">
    <text evidence="4">The sequence shown here is derived from an EMBL/GenBank/DDBJ whole genome shotgun (WGS) entry which is preliminary data.</text>
</comment>
<dbReference type="SUPFAM" id="SSF56112">
    <property type="entry name" value="Protein kinase-like (PK-like)"/>
    <property type="match status" value="1"/>
</dbReference>
<dbReference type="OrthoDB" id="333024at2759"/>
<name>A0A9P1FZ01_9DINO</name>
<dbReference type="SUPFAM" id="SSF52047">
    <property type="entry name" value="RNI-like"/>
    <property type="match status" value="1"/>
</dbReference>
<evidence type="ECO:0000256" key="3">
    <source>
        <dbReference type="ARBA" id="ARBA00022737"/>
    </source>
</evidence>
<organism evidence="4">
    <name type="scientific">Cladocopium goreaui</name>
    <dbReference type="NCBI Taxonomy" id="2562237"/>
    <lineage>
        <taxon>Eukaryota</taxon>
        <taxon>Sar</taxon>
        <taxon>Alveolata</taxon>
        <taxon>Dinophyceae</taxon>
        <taxon>Suessiales</taxon>
        <taxon>Symbiodiniaceae</taxon>
        <taxon>Cladocopium</taxon>
    </lineage>
</organism>
<dbReference type="InterPro" id="IPR032675">
    <property type="entry name" value="LRR_dom_sf"/>
</dbReference>
<keyword evidence="3" id="KW-0677">Repeat</keyword>
<dbReference type="Pfam" id="PF13516">
    <property type="entry name" value="LRR_6"/>
    <property type="match status" value="4"/>
</dbReference>
<dbReference type="InterPro" id="IPR011009">
    <property type="entry name" value="Kinase-like_dom_sf"/>
</dbReference>
<protein>
    <submittedName>
        <fullName evidence="5">Protein NLRC3</fullName>
    </submittedName>
</protein>
<reference evidence="4" key="1">
    <citation type="submission" date="2022-10" db="EMBL/GenBank/DDBJ databases">
        <authorList>
            <person name="Chen Y."/>
            <person name="Dougan E. K."/>
            <person name="Chan C."/>
            <person name="Rhodes N."/>
            <person name="Thang M."/>
        </authorList>
    </citation>
    <scope>NUCLEOTIDE SEQUENCE</scope>
</reference>
<accession>A0A9P1FZ01</accession>
<evidence type="ECO:0000313" key="6">
    <source>
        <dbReference type="Proteomes" id="UP001152797"/>
    </source>
</evidence>
<dbReference type="InterPro" id="IPR001611">
    <property type="entry name" value="Leu-rich_rpt"/>
</dbReference>
<dbReference type="EMBL" id="CAMXCT020001821">
    <property type="protein sequence ID" value="CAL1146726.1"/>
    <property type="molecule type" value="Genomic_DNA"/>
</dbReference>
<dbReference type="EMBL" id="CAMXCT030001821">
    <property type="protein sequence ID" value="CAL4780663.1"/>
    <property type="molecule type" value="Genomic_DNA"/>
</dbReference>
<dbReference type="InterPro" id="IPR027038">
    <property type="entry name" value="RanGap"/>
</dbReference>
<evidence type="ECO:0000313" key="4">
    <source>
        <dbReference type="EMBL" id="CAI3993351.1"/>
    </source>
</evidence>
<dbReference type="GO" id="GO:0005096">
    <property type="term" value="F:GTPase activator activity"/>
    <property type="evidence" value="ECO:0007669"/>
    <property type="project" value="UniProtKB-KW"/>
</dbReference>
<keyword evidence="6" id="KW-1185">Reference proteome</keyword>
<dbReference type="Gene3D" id="3.80.10.10">
    <property type="entry name" value="Ribonuclease Inhibitor"/>
    <property type="match status" value="1"/>
</dbReference>
<dbReference type="GO" id="GO:0031267">
    <property type="term" value="F:small GTPase binding"/>
    <property type="evidence" value="ECO:0007669"/>
    <property type="project" value="TreeGrafter"/>
</dbReference>
<dbReference type="PANTHER" id="PTHR24113:SF12">
    <property type="entry name" value="RAN GTPASE-ACTIVATING PROTEIN 1"/>
    <property type="match status" value="1"/>
</dbReference>
<evidence type="ECO:0000256" key="1">
    <source>
        <dbReference type="ARBA" id="ARBA00022468"/>
    </source>
</evidence>
<sequence length="611" mass="67620">MCGVGCRGFYCPFAHGRHELRSGVEASWGVKQSTVLLLSWKDKESRELGTRLQAKDAARLPVEDLPRALQQLPKLMELHLSSLQLGDRRFEDLCKVFMQGHHRLLERLYLAHNNLGTPGALALAQSLPKLPNLKVLNLPENAIRAPGAAALAEALQSTPSLEQLVLAGNGIGVAGAQAVAQAMPQLRQLQDLHLSRNLLGTQGALALARALHSGHGPALEWLSLSENSVGDVGLQALAVGLRRTPRLEWLDLDANGLTDLGVSALGRALCRATPELTLRELTLQKNVGISAEGHKWLQAAKTQLPGFQFWMDPIANDSPMQVETGGKAKREPGREGAALEMGPISQFGVDYHRQPHSHLHTGSTASAEVQAQSADDEDEYFLRFDDRLRINKEDWESCVRKPGLLRGELLEKRGTRNCLVRMAPYCRAQRSEAEQVVQDLREWIRNSDEGPIALRRSVATICVLWTPEVEGRQALDVDGFVKGVASCVELLRCVETQLSKLHDAGVAHCCLSPSNIFRLPGSSPQRFFLGDFVQKIRFLSLLHGHGKVDDDYESWALWQAPEVLERIQDDQWQGSCWSWYPGIKHGKSTAWKSTEVPQWSCSTRSIIYTCC</sequence>
<dbReference type="GO" id="GO:0006913">
    <property type="term" value="P:nucleocytoplasmic transport"/>
    <property type="evidence" value="ECO:0007669"/>
    <property type="project" value="TreeGrafter"/>
</dbReference>
<dbReference type="EMBL" id="CAMXCT010001821">
    <property type="protein sequence ID" value="CAI3993351.1"/>
    <property type="molecule type" value="Genomic_DNA"/>
</dbReference>
<keyword evidence="1" id="KW-0343">GTPase activation</keyword>
<dbReference type="SMART" id="SM00368">
    <property type="entry name" value="LRR_RI"/>
    <property type="match status" value="6"/>
</dbReference>
<evidence type="ECO:0000256" key="2">
    <source>
        <dbReference type="ARBA" id="ARBA00022614"/>
    </source>
</evidence>
<reference evidence="5 6" key="2">
    <citation type="submission" date="2024-05" db="EMBL/GenBank/DDBJ databases">
        <authorList>
            <person name="Chen Y."/>
            <person name="Shah S."/>
            <person name="Dougan E. K."/>
            <person name="Thang M."/>
            <person name="Chan C."/>
        </authorList>
    </citation>
    <scope>NUCLEOTIDE SEQUENCE [LARGE SCALE GENOMIC DNA]</scope>
</reference>
<gene>
    <name evidence="4" type="ORF">C1SCF055_LOCUS20111</name>
</gene>
<dbReference type="GO" id="GO:0048471">
    <property type="term" value="C:perinuclear region of cytoplasm"/>
    <property type="evidence" value="ECO:0007669"/>
    <property type="project" value="TreeGrafter"/>
</dbReference>
<dbReference type="Proteomes" id="UP001152797">
    <property type="component" value="Unassembled WGS sequence"/>
</dbReference>
<dbReference type="PANTHER" id="PTHR24113">
    <property type="entry name" value="RAN GTPASE-ACTIVATING PROTEIN 1"/>
    <property type="match status" value="1"/>
</dbReference>
<dbReference type="GO" id="GO:0005829">
    <property type="term" value="C:cytosol"/>
    <property type="evidence" value="ECO:0007669"/>
    <property type="project" value="TreeGrafter"/>
</dbReference>
<dbReference type="AlphaFoldDB" id="A0A9P1FZ01"/>
<dbReference type="GO" id="GO:0005634">
    <property type="term" value="C:nucleus"/>
    <property type="evidence" value="ECO:0007669"/>
    <property type="project" value="TreeGrafter"/>
</dbReference>
<proteinExistence type="predicted"/>
<keyword evidence="2" id="KW-0433">Leucine-rich repeat</keyword>